<feature type="active site" evidence="5">
    <location>
        <position position="74"/>
    </location>
</feature>
<evidence type="ECO:0000256" key="5">
    <source>
        <dbReference type="PIRSR" id="PIRSR601461-1"/>
    </source>
</evidence>
<evidence type="ECO:0000313" key="8">
    <source>
        <dbReference type="EMBL" id="CAJ1385426.1"/>
    </source>
</evidence>
<keyword evidence="2" id="KW-0645">Protease</keyword>
<dbReference type="Gene3D" id="2.40.70.10">
    <property type="entry name" value="Acid Proteases"/>
    <property type="match status" value="2"/>
</dbReference>
<feature type="domain" description="Peptidase A1" evidence="7">
    <location>
        <begin position="56"/>
        <end position="350"/>
    </location>
</feature>
<dbReference type="PRINTS" id="PR00792">
    <property type="entry name" value="PEPSIN"/>
</dbReference>
<evidence type="ECO:0000259" key="7">
    <source>
        <dbReference type="PROSITE" id="PS51767"/>
    </source>
</evidence>
<sequence>MTAVAALSLGLASALGASGGAGVGGEASSGVVRVPLAKRRRALAPQWGRAQSTVEYFGEVWVGLPRQRLLVAFDTGSANLVLPSAPCRRPRLYDAAASTTAEPGQEEEVTLVYGTGQVQGGYARDRVCLEGLCATLRFVEATKLSEEPFGEAPFDGVLGLALPQLAEGPQFGFFDELVKQRVLRRNVFAFSFAANGSSLLLGDWDEASLASELVWAPLSKPGFWQVALQDLTIDGVPAQLCGPPGSFRGCSAALDSGTSSLAAPNRLARQLAQRLAPGADGRRPVLGFRLEEVDLELQLEPEFYLDELQELQLMAVEVPRPHGPLLLLGEPFLRKFYTVYDRERLRIGFALARQDALGGDGLTVN</sequence>
<dbReference type="CDD" id="cd05471">
    <property type="entry name" value="pepsin_like"/>
    <property type="match status" value="1"/>
</dbReference>
<reference evidence="8" key="1">
    <citation type="submission" date="2023-08" db="EMBL/GenBank/DDBJ databases">
        <authorList>
            <person name="Chen Y."/>
            <person name="Shah S."/>
            <person name="Dougan E. K."/>
            <person name="Thang M."/>
            <person name="Chan C."/>
        </authorList>
    </citation>
    <scope>NUCLEOTIDE SEQUENCE</scope>
</reference>
<comment type="similarity">
    <text evidence="1">Belongs to the peptidase A1 family.</text>
</comment>
<keyword evidence="9" id="KW-1185">Reference proteome</keyword>
<evidence type="ECO:0000313" key="9">
    <source>
        <dbReference type="Proteomes" id="UP001178507"/>
    </source>
</evidence>
<organism evidence="8 9">
    <name type="scientific">Effrenium voratum</name>
    <dbReference type="NCBI Taxonomy" id="2562239"/>
    <lineage>
        <taxon>Eukaryota</taxon>
        <taxon>Sar</taxon>
        <taxon>Alveolata</taxon>
        <taxon>Dinophyceae</taxon>
        <taxon>Suessiales</taxon>
        <taxon>Symbiodiniaceae</taxon>
        <taxon>Effrenium</taxon>
    </lineage>
</organism>
<dbReference type="EMBL" id="CAUJNA010001235">
    <property type="protein sequence ID" value="CAJ1385426.1"/>
    <property type="molecule type" value="Genomic_DNA"/>
</dbReference>
<dbReference type="Pfam" id="PF00026">
    <property type="entry name" value="Asp"/>
    <property type="match status" value="1"/>
</dbReference>
<evidence type="ECO:0000256" key="6">
    <source>
        <dbReference type="SAM" id="SignalP"/>
    </source>
</evidence>
<feature type="active site" evidence="5">
    <location>
        <position position="255"/>
    </location>
</feature>
<feature type="signal peptide" evidence="6">
    <location>
        <begin position="1"/>
        <end position="16"/>
    </location>
</feature>
<keyword evidence="6" id="KW-0732">Signal</keyword>
<dbReference type="PANTHER" id="PTHR47966">
    <property type="entry name" value="BETA-SITE APP-CLEAVING ENZYME, ISOFORM A-RELATED"/>
    <property type="match status" value="1"/>
</dbReference>
<protein>
    <recommendedName>
        <fullName evidence="7">Peptidase A1 domain-containing protein</fullName>
    </recommendedName>
</protein>
<evidence type="ECO:0000256" key="3">
    <source>
        <dbReference type="ARBA" id="ARBA00022750"/>
    </source>
</evidence>
<dbReference type="GO" id="GO:0006508">
    <property type="term" value="P:proteolysis"/>
    <property type="evidence" value="ECO:0007669"/>
    <property type="project" value="UniProtKB-KW"/>
</dbReference>
<dbReference type="AlphaFoldDB" id="A0AA36MZJ0"/>
<feature type="chain" id="PRO_5041360113" description="Peptidase A1 domain-containing protein" evidence="6">
    <location>
        <begin position="17"/>
        <end position="365"/>
    </location>
</feature>
<dbReference type="GO" id="GO:0004190">
    <property type="term" value="F:aspartic-type endopeptidase activity"/>
    <property type="evidence" value="ECO:0007669"/>
    <property type="project" value="UniProtKB-KW"/>
</dbReference>
<evidence type="ECO:0000256" key="1">
    <source>
        <dbReference type="ARBA" id="ARBA00007447"/>
    </source>
</evidence>
<proteinExistence type="inferred from homology"/>
<comment type="caution">
    <text evidence="8">The sequence shown here is derived from an EMBL/GenBank/DDBJ whole genome shotgun (WGS) entry which is preliminary data.</text>
</comment>
<keyword evidence="4" id="KW-0378">Hydrolase</keyword>
<dbReference type="PROSITE" id="PS51767">
    <property type="entry name" value="PEPTIDASE_A1"/>
    <property type="match status" value="1"/>
</dbReference>
<evidence type="ECO:0000256" key="4">
    <source>
        <dbReference type="ARBA" id="ARBA00022801"/>
    </source>
</evidence>
<dbReference type="InterPro" id="IPR033121">
    <property type="entry name" value="PEPTIDASE_A1"/>
</dbReference>
<dbReference type="SUPFAM" id="SSF50630">
    <property type="entry name" value="Acid proteases"/>
    <property type="match status" value="1"/>
</dbReference>
<evidence type="ECO:0000256" key="2">
    <source>
        <dbReference type="ARBA" id="ARBA00022670"/>
    </source>
</evidence>
<dbReference type="InterPro" id="IPR021109">
    <property type="entry name" value="Peptidase_aspartic_dom_sf"/>
</dbReference>
<name>A0AA36MZJ0_9DINO</name>
<accession>A0AA36MZJ0</accession>
<dbReference type="PANTHER" id="PTHR47966:SF51">
    <property type="entry name" value="BETA-SITE APP-CLEAVING ENZYME, ISOFORM A-RELATED"/>
    <property type="match status" value="1"/>
</dbReference>
<dbReference type="Proteomes" id="UP001178507">
    <property type="component" value="Unassembled WGS sequence"/>
</dbReference>
<gene>
    <name evidence="8" type="ORF">EVOR1521_LOCUS12033</name>
</gene>
<keyword evidence="3" id="KW-0064">Aspartyl protease</keyword>
<dbReference type="InterPro" id="IPR034164">
    <property type="entry name" value="Pepsin-like_dom"/>
</dbReference>
<dbReference type="InterPro" id="IPR001461">
    <property type="entry name" value="Aspartic_peptidase_A1"/>
</dbReference>